<evidence type="ECO:0000256" key="3">
    <source>
        <dbReference type="ARBA" id="ARBA00022989"/>
    </source>
</evidence>
<comment type="caution">
    <text evidence="8">The sequence shown here is derived from an EMBL/GenBank/DDBJ whole genome shotgun (WGS) entry which is preliminary data.</text>
</comment>
<evidence type="ECO:0000256" key="6">
    <source>
        <dbReference type="SAM" id="Phobius"/>
    </source>
</evidence>
<dbReference type="GO" id="GO:0098542">
    <property type="term" value="P:defense response to other organism"/>
    <property type="evidence" value="ECO:0007669"/>
    <property type="project" value="InterPro"/>
</dbReference>
<protein>
    <recommendedName>
        <fullName evidence="7">Late embryogenesis abundant protein LEA-2 subgroup domain-containing protein</fullName>
    </recommendedName>
</protein>
<evidence type="ECO:0000256" key="5">
    <source>
        <dbReference type="SAM" id="MobiDB-lite"/>
    </source>
</evidence>
<name>A0A4S4E7P7_CAMSN</name>
<keyword evidence="3 6" id="KW-1133">Transmembrane helix</keyword>
<keyword evidence="9" id="KW-1185">Reference proteome</keyword>
<feature type="compositionally biased region" description="Polar residues" evidence="5">
    <location>
        <begin position="1"/>
        <end position="10"/>
    </location>
</feature>
<evidence type="ECO:0000256" key="1">
    <source>
        <dbReference type="ARBA" id="ARBA00004167"/>
    </source>
</evidence>
<dbReference type="InterPro" id="IPR044839">
    <property type="entry name" value="NDR1-like"/>
</dbReference>
<accession>A0A4S4E7P7</accession>
<feature type="region of interest" description="Disordered" evidence="5">
    <location>
        <begin position="1"/>
        <end position="28"/>
    </location>
</feature>
<proteinExistence type="predicted"/>
<evidence type="ECO:0000259" key="7">
    <source>
        <dbReference type="Pfam" id="PF03168"/>
    </source>
</evidence>
<dbReference type="Proteomes" id="UP000306102">
    <property type="component" value="Unassembled WGS sequence"/>
</dbReference>
<dbReference type="GO" id="GO:0005886">
    <property type="term" value="C:plasma membrane"/>
    <property type="evidence" value="ECO:0007669"/>
    <property type="project" value="TreeGrafter"/>
</dbReference>
<keyword evidence="2 6" id="KW-0812">Transmembrane</keyword>
<feature type="domain" description="Late embryogenesis abundant protein LEA-2 subgroup" evidence="7">
    <location>
        <begin position="121"/>
        <end position="221"/>
    </location>
</feature>
<dbReference type="Pfam" id="PF03168">
    <property type="entry name" value="LEA_2"/>
    <property type="match status" value="1"/>
</dbReference>
<evidence type="ECO:0000256" key="4">
    <source>
        <dbReference type="ARBA" id="ARBA00023136"/>
    </source>
</evidence>
<dbReference type="InterPro" id="IPR004864">
    <property type="entry name" value="LEA_2"/>
</dbReference>
<dbReference type="PANTHER" id="PTHR31234">
    <property type="entry name" value="LATE EMBRYOGENESIS ABUNDANT (LEA) HYDROXYPROLINE-RICH GLYCOPROTEIN FAMILY"/>
    <property type="match status" value="1"/>
</dbReference>
<feature type="transmembrane region" description="Helical" evidence="6">
    <location>
        <begin position="61"/>
        <end position="87"/>
    </location>
</feature>
<evidence type="ECO:0000256" key="2">
    <source>
        <dbReference type="ARBA" id="ARBA00022692"/>
    </source>
</evidence>
<organism evidence="8 9">
    <name type="scientific">Camellia sinensis var. sinensis</name>
    <name type="common">China tea</name>
    <dbReference type="NCBI Taxonomy" id="542762"/>
    <lineage>
        <taxon>Eukaryota</taxon>
        <taxon>Viridiplantae</taxon>
        <taxon>Streptophyta</taxon>
        <taxon>Embryophyta</taxon>
        <taxon>Tracheophyta</taxon>
        <taxon>Spermatophyta</taxon>
        <taxon>Magnoliopsida</taxon>
        <taxon>eudicotyledons</taxon>
        <taxon>Gunneridae</taxon>
        <taxon>Pentapetalae</taxon>
        <taxon>asterids</taxon>
        <taxon>Ericales</taxon>
        <taxon>Theaceae</taxon>
        <taxon>Camellia</taxon>
    </lineage>
</organism>
<gene>
    <name evidence="8" type="ORF">TEA_027174</name>
</gene>
<reference evidence="8 9" key="1">
    <citation type="journal article" date="2018" name="Proc. Natl. Acad. Sci. U.S.A.">
        <title>Draft genome sequence of Camellia sinensis var. sinensis provides insights into the evolution of the tea genome and tea quality.</title>
        <authorList>
            <person name="Wei C."/>
            <person name="Yang H."/>
            <person name="Wang S."/>
            <person name="Zhao J."/>
            <person name="Liu C."/>
            <person name="Gao L."/>
            <person name="Xia E."/>
            <person name="Lu Y."/>
            <person name="Tai Y."/>
            <person name="She G."/>
            <person name="Sun J."/>
            <person name="Cao H."/>
            <person name="Tong W."/>
            <person name="Gao Q."/>
            <person name="Li Y."/>
            <person name="Deng W."/>
            <person name="Jiang X."/>
            <person name="Wang W."/>
            <person name="Chen Q."/>
            <person name="Zhang S."/>
            <person name="Li H."/>
            <person name="Wu J."/>
            <person name="Wang P."/>
            <person name="Li P."/>
            <person name="Shi C."/>
            <person name="Zheng F."/>
            <person name="Jian J."/>
            <person name="Huang B."/>
            <person name="Shan D."/>
            <person name="Shi M."/>
            <person name="Fang C."/>
            <person name="Yue Y."/>
            <person name="Li F."/>
            <person name="Li D."/>
            <person name="Wei S."/>
            <person name="Han B."/>
            <person name="Jiang C."/>
            <person name="Yin Y."/>
            <person name="Xia T."/>
            <person name="Zhang Z."/>
            <person name="Bennetzen J.L."/>
            <person name="Zhao S."/>
            <person name="Wan X."/>
        </authorList>
    </citation>
    <scope>NUCLEOTIDE SEQUENCE [LARGE SCALE GENOMIC DNA]</scope>
    <source>
        <strain evidence="9">cv. Shuchazao</strain>
        <tissue evidence="8">Leaf</tissue>
    </source>
</reference>
<dbReference type="PANTHER" id="PTHR31234:SF2">
    <property type="entry name" value="OS05G0199100 PROTEIN"/>
    <property type="match status" value="1"/>
</dbReference>
<keyword evidence="4 6" id="KW-0472">Membrane</keyword>
<evidence type="ECO:0000313" key="9">
    <source>
        <dbReference type="Proteomes" id="UP000306102"/>
    </source>
</evidence>
<sequence>MADNTKQPQLNGAYYGPSIPPPSKTSHRPGRSHGGCGCCGSPKPPPRPGRSHGGCGCCGCLFALIFKILITLIFIAGIVVLVFWLVFRPNKVKFHVTDATLTQFDLNTTTNTLYYDLSLNLTIRNPNKHIGIYYDRLDARVYYEDQRFAAESLTPFYQGHKNTTELGFVFKSHNIVSLNSEIAKYDSEKSSGSYSIDMKLYLTVRFKLRSVKTPKFKPKIECDLKVPLASNGSVSGSFETVRCGIDW</sequence>
<dbReference type="Gene3D" id="2.60.40.1820">
    <property type="match status" value="1"/>
</dbReference>
<comment type="subcellular location">
    <subcellularLocation>
        <location evidence="1">Membrane</location>
        <topology evidence="1">Single-pass membrane protein</topology>
    </subcellularLocation>
</comment>
<dbReference type="EMBL" id="SDRB02006769">
    <property type="protein sequence ID" value="THG12082.1"/>
    <property type="molecule type" value="Genomic_DNA"/>
</dbReference>
<dbReference type="AlphaFoldDB" id="A0A4S4E7P7"/>
<evidence type="ECO:0000313" key="8">
    <source>
        <dbReference type="EMBL" id="THG12082.1"/>
    </source>
</evidence>